<dbReference type="GO" id="GO:0045944">
    <property type="term" value="P:positive regulation of transcription by RNA polymerase II"/>
    <property type="evidence" value="ECO:0007669"/>
    <property type="project" value="TreeGrafter"/>
</dbReference>
<dbReference type="InterPro" id="IPR036864">
    <property type="entry name" value="Zn2-C6_fun-type_DNA-bd_sf"/>
</dbReference>
<gene>
    <name evidence="10" type="ORF">Slin15195_G093000</name>
</gene>
<evidence type="ECO:0000256" key="4">
    <source>
        <dbReference type="ARBA" id="ARBA00023015"/>
    </source>
</evidence>
<keyword evidence="6" id="KW-0804">Transcription</keyword>
<dbReference type="SMART" id="SM00906">
    <property type="entry name" value="Fungal_trans"/>
    <property type="match status" value="1"/>
</dbReference>
<evidence type="ECO:0000256" key="6">
    <source>
        <dbReference type="ARBA" id="ARBA00023163"/>
    </source>
</evidence>
<protein>
    <recommendedName>
        <fullName evidence="9">Zn(2)-C6 fungal-type domain-containing protein</fullName>
    </recommendedName>
</protein>
<evidence type="ECO:0000313" key="11">
    <source>
        <dbReference type="Proteomes" id="UP001056384"/>
    </source>
</evidence>
<dbReference type="CDD" id="cd12148">
    <property type="entry name" value="fungal_TF_MHR"/>
    <property type="match status" value="1"/>
</dbReference>
<dbReference type="Proteomes" id="UP001056384">
    <property type="component" value="Chromosome 8"/>
</dbReference>
<evidence type="ECO:0000256" key="1">
    <source>
        <dbReference type="ARBA" id="ARBA00004123"/>
    </source>
</evidence>
<dbReference type="PROSITE" id="PS00463">
    <property type="entry name" value="ZN2_CY6_FUNGAL_1"/>
    <property type="match status" value="1"/>
</dbReference>
<keyword evidence="4" id="KW-0805">Transcription regulation</keyword>
<keyword evidence="7" id="KW-0539">Nucleus</keyword>
<keyword evidence="5" id="KW-0238">DNA-binding</keyword>
<dbReference type="SUPFAM" id="SSF57701">
    <property type="entry name" value="Zn2/Cys6 DNA-binding domain"/>
    <property type="match status" value="1"/>
</dbReference>
<dbReference type="GO" id="GO:0005634">
    <property type="term" value="C:nucleus"/>
    <property type="evidence" value="ECO:0007669"/>
    <property type="project" value="UniProtKB-SubCell"/>
</dbReference>
<evidence type="ECO:0000313" key="10">
    <source>
        <dbReference type="EMBL" id="USW55981.1"/>
    </source>
</evidence>
<dbReference type="GO" id="GO:0006351">
    <property type="term" value="P:DNA-templated transcription"/>
    <property type="evidence" value="ECO:0007669"/>
    <property type="project" value="InterPro"/>
</dbReference>
<dbReference type="GO" id="GO:0000981">
    <property type="term" value="F:DNA-binding transcription factor activity, RNA polymerase II-specific"/>
    <property type="evidence" value="ECO:0007669"/>
    <property type="project" value="InterPro"/>
</dbReference>
<dbReference type="CDD" id="cd00067">
    <property type="entry name" value="GAL4"/>
    <property type="match status" value="1"/>
</dbReference>
<comment type="subcellular location">
    <subcellularLocation>
        <location evidence="1">Nucleus</location>
    </subcellularLocation>
</comment>
<sequence>MPIVPPNLDEVEAAARRTSAAPRQKKVRLACQRCRERRIKCDGETPSCSKCAKAGVPCLDVDARKGGSTISRAFSSQAQARIDWLESIVKTHLPDIDIAGGPTGLERPPDSNLGGKTPGLKRRHATTTGDDEDLDSVPQKARRVALDLGLFSLNADAYHTRYLGSSSGSLFAHLLPQGQHAEACSEPESDPESTMANVTTTRKSISGDLFMILRDFRSQALAFFQITLAEVSIASIQSMLLYVLQSFLAPGQGDGVWMVLHIALAYAVDLGIHRHVPPSIRLNQVASQMRRRSFFCLYAFDRFVSIVQGRPLGFADETLDLCMPQPISDPEAGDSDQVFLTYSVSRFRWAILISNIKHQLYRFVPRSAFEELETGAADVCTQLHGQLDVWLQESAAAVAGFNPGPASLEKCFQSAASRLRSLWELHDHNDLTLSWPRTHGIFSAGATLVWCVWSSANIRATVSISELATDLRLCTNLLTLGSEWWPLARRGRRSFERLADATLSVLSRRTGSQYAHMPRSSQPTTLASNQLDLPIEPDHWVDVEHALQSFLQYDFQLADMLDTLHASPLDCVDSSWISQGP</sequence>
<dbReference type="PANTHER" id="PTHR47782:SF1">
    <property type="entry name" value="PYRIMIDINE PATHWAY REGULATORY PROTEIN 1"/>
    <property type="match status" value="1"/>
</dbReference>
<name>A0A9Q9ELP1_9PEZI</name>
<evidence type="ECO:0000256" key="2">
    <source>
        <dbReference type="ARBA" id="ARBA00022723"/>
    </source>
</evidence>
<accession>A0A9Q9ELP1</accession>
<evidence type="ECO:0000259" key="9">
    <source>
        <dbReference type="PROSITE" id="PS50048"/>
    </source>
</evidence>
<keyword evidence="2" id="KW-0479">Metal-binding</keyword>
<dbReference type="SMART" id="SM00066">
    <property type="entry name" value="GAL4"/>
    <property type="match status" value="1"/>
</dbReference>
<keyword evidence="3" id="KW-0862">Zinc</keyword>
<reference evidence="10" key="1">
    <citation type="submission" date="2022-06" db="EMBL/GenBank/DDBJ databases">
        <title>Complete genome sequences of two strains of the flax pathogen Septoria linicola.</title>
        <authorList>
            <person name="Lapalu N."/>
            <person name="Simon A."/>
            <person name="Demenou B."/>
            <person name="Paumier D."/>
            <person name="Guillot M.-P."/>
            <person name="Gout L."/>
            <person name="Valade R."/>
        </authorList>
    </citation>
    <scope>NUCLEOTIDE SEQUENCE</scope>
    <source>
        <strain evidence="10">SE15195</strain>
    </source>
</reference>
<dbReference type="Gene3D" id="4.10.240.10">
    <property type="entry name" value="Zn(2)-C6 fungal-type DNA-binding domain"/>
    <property type="match status" value="1"/>
</dbReference>
<proteinExistence type="predicted"/>
<dbReference type="AlphaFoldDB" id="A0A9Q9ELP1"/>
<feature type="region of interest" description="Disordered" evidence="8">
    <location>
        <begin position="99"/>
        <end position="137"/>
    </location>
</feature>
<dbReference type="PANTHER" id="PTHR47782">
    <property type="entry name" value="ZN(II)2CYS6 TRANSCRIPTION FACTOR (EUROFUNG)-RELATED"/>
    <property type="match status" value="1"/>
</dbReference>
<dbReference type="InterPro" id="IPR007219">
    <property type="entry name" value="XnlR_reg_dom"/>
</dbReference>
<dbReference type="InterPro" id="IPR052202">
    <property type="entry name" value="Yeast_MetPath_Reg"/>
</dbReference>
<dbReference type="GO" id="GO:0043565">
    <property type="term" value="F:sequence-specific DNA binding"/>
    <property type="evidence" value="ECO:0007669"/>
    <property type="project" value="TreeGrafter"/>
</dbReference>
<evidence type="ECO:0000256" key="8">
    <source>
        <dbReference type="SAM" id="MobiDB-lite"/>
    </source>
</evidence>
<evidence type="ECO:0000256" key="3">
    <source>
        <dbReference type="ARBA" id="ARBA00022833"/>
    </source>
</evidence>
<dbReference type="PROSITE" id="PS50048">
    <property type="entry name" value="ZN2_CY6_FUNGAL_2"/>
    <property type="match status" value="1"/>
</dbReference>
<keyword evidence="11" id="KW-1185">Reference proteome</keyword>
<dbReference type="InterPro" id="IPR001138">
    <property type="entry name" value="Zn2Cys6_DnaBD"/>
</dbReference>
<dbReference type="EMBL" id="CP099425">
    <property type="protein sequence ID" value="USW55981.1"/>
    <property type="molecule type" value="Genomic_DNA"/>
</dbReference>
<evidence type="ECO:0000256" key="5">
    <source>
        <dbReference type="ARBA" id="ARBA00023125"/>
    </source>
</evidence>
<organism evidence="10 11">
    <name type="scientific">Septoria linicola</name>
    <dbReference type="NCBI Taxonomy" id="215465"/>
    <lineage>
        <taxon>Eukaryota</taxon>
        <taxon>Fungi</taxon>
        <taxon>Dikarya</taxon>
        <taxon>Ascomycota</taxon>
        <taxon>Pezizomycotina</taxon>
        <taxon>Dothideomycetes</taxon>
        <taxon>Dothideomycetidae</taxon>
        <taxon>Mycosphaerellales</taxon>
        <taxon>Mycosphaerellaceae</taxon>
        <taxon>Septoria</taxon>
    </lineage>
</organism>
<evidence type="ECO:0000256" key="7">
    <source>
        <dbReference type="ARBA" id="ARBA00023242"/>
    </source>
</evidence>
<dbReference type="Pfam" id="PF00172">
    <property type="entry name" value="Zn_clus"/>
    <property type="match status" value="1"/>
</dbReference>
<dbReference type="Pfam" id="PF04082">
    <property type="entry name" value="Fungal_trans"/>
    <property type="match status" value="1"/>
</dbReference>
<feature type="domain" description="Zn(2)-C6 fungal-type" evidence="9">
    <location>
        <begin position="30"/>
        <end position="58"/>
    </location>
</feature>
<dbReference type="GO" id="GO:0008270">
    <property type="term" value="F:zinc ion binding"/>
    <property type="evidence" value="ECO:0007669"/>
    <property type="project" value="InterPro"/>
</dbReference>
<dbReference type="OrthoDB" id="25921at2759"/>